<proteinExistence type="predicted"/>
<gene>
    <name evidence="2" type="ORF">SBA1_1190004</name>
</gene>
<dbReference type="GO" id="GO:0090313">
    <property type="term" value="P:regulation of protein targeting to membrane"/>
    <property type="evidence" value="ECO:0007669"/>
    <property type="project" value="TreeGrafter"/>
</dbReference>
<evidence type="ECO:0000259" key="1">
    <source>
        <dbReference type="Pfam" id="PF05170"/>
    </source>
</evidence>
<sequence length="818" mass="88050">MVVLGLVLLAVLCLVRPGANRLRSRIVGSISLALGRSVEVSSVSLRFLPQPGFELENFVVHDDPTFGAEPVLRAQEVTALLRMRSLLRGRLEIATLSLTEPSVNLTRNLEGHWNLENLVERADKISAAPTIKAKTEKRPAFPYIEARHGRVNFKFGPEKKPYALTGADFSLWQDSENMWSMRLKAQPVRTDFNLSDTGILRVTGSWQRAAALRDTPLQFTFLWDRSQLGQLTKLAYGSDKGWRGEVRIAAQLSGTPAHLSVTADAAAEDFRRYDIPGGGAMRLAIQCIAQYSSIDNTLSDAACTAPVADGSIRLTGRISDPLGSRSYDLALTVEGVPMQSLVVLARHAKLGLPDDLIATGDLKAKATIQRLAAANQTPFAWQGSGQVTGFGLESSLTNTDLALNDISFTISSQGMDPHLTVNPFKISLGRLAPTVLQGRVSHDGYDFELKGEAQLQRLLQAARTAGIPALQTTAEGAAKLDLQVVGTWAHFAPPEITGTAHLHAVRSRIRGLDAPFDVVAADLILGPNLTQVNNLTATMAGTSWRGSLALPRPCGTISACSIHFDLHADQISVDQWSPLLFPKAQKEPWYRFGSASIRSASPGLVALNANGKFSADKIVVRGVAANKVSSTVQIESGKIEFKDLRAEVLGGRHLGNWTADFTSQPPRYGISGVLDRVVLGLLATAMNNAWITGLANVKYQIDASGFTHAELLGSATGTSQVEVRNGTFPHVVLAGNGGLQVQRLTARFSLQAGNFEIQDGSLETAGDNYRLSGTASLDRVFDLKLTREGAPGFNITGTLTQPRVTPIAAANTQAELRR</sequence>
<evidence type="ECO:0000313" key="2">
    <source>
        <dbReference type="EMBL" id="SPF33482.1"/>
    </source>
</evidence>
<organism evidence="2 3">
    <name type="scientific">Candidatus Sulfotelmatobacter kueseliae</name>
    <dbReference type="NCBI Taxonomy" id="2042962"/>
    <lineage>
        <taxon>Bacteria</taxon>
        <taxon>Pseudomonadati</taxon>
        <taxon>Acidobacteriota</taxon>
        <taxon>Terriglobia</taxon>
        <taxon>Terriglobales</taxon>
        <taxon>Candidatus Korobacteraceae</taxon>
        <taxon>Candidatus Sulfotelmatobacter</taxon>
    </lineage>
</organism>
<dbReference type="Pfam" id="PF05170">
    <property type="entry name" value="AsmA"/>
    <property type="match status" value="2"/>
</dbReference>
<dbReference type="InterPro" id="IPR007844">
    <property type="entry name" value="AsmA"/>
</dbReference>
<dbReference type="GO" id="GO:0005886">
    <property type="term" value="C:plasma membrane"/>
    <property type="evidence" value="ECO:0007669"/>
    <property type="project" value="TreeGrafter"/>
</dbReference>
<dbReference type="EMBL" id="OMOD01000023">
    <property type="protein sequence ID" value="SPF33482.1"/>
    <property type="molecule type" value="Genomic_DNA"/>
</dbReference>
<reference evidence="3" key="1">
    <citation type="submission" date="2018-02" db="EMBL/GenBank/DDBJ databases">
        <authorList>
            <person name="Hausmann B."/>
        </authorList>
    </citation>
    <scope>NUCLEOTIDE SEQUENCE [LARGE SCALE GENOMIC DNA]</scope>
    <source>
        <strain evidence="3">Peat soil MAG SbA1</strain>
    </source>
</reference>
<dbReference type="InterPro" id="IPR052894">
    <property type="entry name" value="AsmA-related"/>
</dbReference>
<evidence type="ECO:0000313" key="3">
    <source>
        <dbReference type="Proteomes" id="UP000238701"/>
    </source>
</evidence>
<dbReference type="AlphaFoldDB" id="A0A2U3K1D5"/>
<dbReference type="Proteomes" id="UP000238701">
    <property type="component" value="Unassembled WGS sequence"/>
</dbReference>
<accession>A0A2U3K1D5</accession>
<feature type="domain" description="AsmA" evidence="1">
    <location>
        <begin position="613"/>
        <end position="759"/>
    </location>
</feature>
<protein>
    <submittedName>
        <fullName evidence="2">Putative AsmA</fullName>
    </submittedName>
</protein>
<feature type="domain" description="AsmA" evidence="1">
    <location>
        <begin position="2"/>
        <end position="141"/>
    </location>
</feature>
<name>A0A2U3K1D5_9BACT</name>
<dbReference type="PANTHER" id="PTHR30441:SF4">
    <property type="entry name" value="PROTEIN ASMA"/>
    <property type="match status" value="1"/>
</dbReference>
<dbReference type="PANTHER" id="PTHR30441">
    <property type="entry name" value="DUF748 DOMAIN-CONTAINING PROTEIN"/>
    <property type="match status" value="1"/>
</dbReference>